<dbReference type="AlphaFoldDB" id="I4F0K7"/>
<name>I4F0K7_MODI5</name>
<protein>
    <submittedName>
        <fullName evidence="2">Uncharacterized protein</fullName>
    </submittedName>
</protein>
<dbReference type="KEGG" id="mmar:MODMU_3763"/>
<accession>I4F0K7</accession>
<evidence type="ECO:0000313" key="3">
    <source>
        <dbReference type="Proteomes" id="UP000006461"/>
    </source>
</evidence>
<sequence>MLRSAAGWGASRVSAAEGGRGAVCQEVKASSSTGVSVGSLTGVNPPPFVGLVMRRMAWLRDHLCTGAGEQPWDQGWLGTGTAGQVGVRTLA</sequence>
<feature type="region of interest" description="Disordered" evidence="1">
    <location>
        <begin position="1"/>
        <end position="20"/>
    </location>
</feature>
<dbReference type="Proteomes" id="UP000006461">
    <property type="component" value="Chromosome"/>
</dbReference>
<dbReference type="EMBL" id="FO203431">
    <property type="protein sequence ID" value="CCH89170.1"/>
    <property type="molecule type" value="Genomic_DNA"/>
</dbReference>
<evidence type="ECO:0000313" key="2">
    <source>
        <dbReference type="EMBL" id="CCH89170.1"/>
    </source>
</evidence>
<keyword evidence="3" id="KW-1185">Reference proteome</keyword>
<organism evidence="2 3">
    <name type="scientific">Modestobacter italicus (strain DSM 44449 / CECT 9708 / BC 501)</name>
    <dbReference type="NCBI Taxonomy" id="2732864"/>
    <lineage>
        <taxon>Bacteria</taxon>
        <taxon>Bacillati</taxon>
        <taxon>Actinomycetota</taxon>
        <taxon>Actinomycetes</taxon>
        <taxon>Geodermatophilales</taxon>
        <taxon>Geodermatophilaceae</taxon>
        <taxon>Modestobacter</taxon>
    </lineage>
</organism>
<evidence type="ECO:0000256" key="1">
    <source>
        <dbReference type="SAM" id="MobiDB-lite"/>
    </source>
</evidence>
<reference evidence="2 3" key="1">
    <citation type="journal article" date="2012" name="J. Bacteriol.">
        <title>Genome Sequence of Radiation-Resistant Modestobacter marinus Strain BC501, a Representative Actinobacterium That Thrives on Calcareous Stone Surfaces.</title>
        <authorList>
            <person name="Normand P."/>
            <person name="Gury J."/>
            <person name="Pujic P."/>
            <person name="Chouaia B."/>
            <person name="Crotti E."/>
            <person name="Brusetti L."/>
            <person name="Daffonchio D."/>
            <person name="Vacherie B."/>
            <person name="Barbe V."/>
            <person name="Medigue C."/>
            <person name="Calteau A."/>
            <person name="Ghodhbane-Gtari F."/>
            <person name="Essoussi I."/>
            <person name="Nouioui I."/>
            <person name="Abbassi-Ghozzi I."/>
            <person name="Gtari M."/>
        </authorList>
    </citation>
    <scope>NUCLEOTIDE SEQUENCE [LARGE SCALE GENOMIC DNA]</scope>
    <source>
        <strain evidence="3">BC 501</strain>
    </source>
</reference>
<proteinExistence type="predicted"/>
<dbReference type="HOGENOM" id="CLU_2423681_0_0_11"/>
<gene>
    <name evidence="2" type="ordered locus">MODMU_3763</name>
</gene>